<name>A0A8T2P5T5_9TELE</name>
<gene>
    <name evidence="7" type="ORF">JZ751_005221</name>
</gene>
<dbReference type="InterPro" id="IPR052403">
    <property type="entry name" value="LINC-complex_assoc"/>
</dbReference>
<dbReference type="PANTHER" id="PTHR47535">
    <property type="entry name" value="MUSCLE-SPECIFIC PROTEIN 300 KDA, ISOFORM G"/>
    <property type="match status" value="1"/>
</dbReference>
<dbReference type="AlphaFoldDB" id="A0A8T2P5T5"/>
<evidence type="ECO:0000313" key="8">
    <source>
        <dbReference type="Proteomes" id="UP000824540"/>
    </source>
</evidence>
<evidence type="ECO:0000256" key="6">
    <source>
        <dbReference type="SAM" id="MobiDB-lite"/>
    </source>
</evidence>
<evidence type="ECO:0000256" key="3">
    <source>
        <dbReference type="ARBA" id="ARBA00022737"/>
    </source>
</evidence>
<dbReference type="GO" id="GO:0005640">
    <property type="term" value="C:nuclear outer membrane"/>
    <property type="evidence" value="ECO:0007669"/>
    <property type="project" value="TreeGrafter"/>
</dbReference>
<protein>
    <recommendedName>
        <fullName evidence="9">Calponin-homology (CH) domain-containing protein</fullName>
    </recommendedName>
</protein>
<proteinExistence type="predicted"/>
<evidence type="ECO:0000313" key="7">
    <source>
        <dbReference type="EMBL" id="KAG9347649.1"/>
    </source>
</evidence>
<dbReference type="InterPro" id="IPR036872">
    <property type="entry name" value="CH_dom_sf"/>
</dbReference>
<dbReference type="GO" id="GO:0034993">
    <property type="term" value="C:meiotic nuclear membrane microtubule tethering complex"/>
    <property type="evidence" value="ECO:0007669"/>
    <property type="project" value="TreeGrafter"/>
</dbReference>
<keyword evidence="8" id="KW-1185">Reference proteome</keyword>
<comment type="caution">
    <text evidence="7">The sequence shown here is derived from an EMBL/GenBank/DDBJ whole genome shotgun (WGS) entry which is preliminary data.</text>
</comment>
<dbReference type="SUPFAM" id="SSF47576">
    <property type="entry name" value="Calponin-homology domain, CH-domain"/>
    <property type="match status" value="1"/>
</dbReference>
<dbReference type="Gene3D" id="1.10.418.10">
    <property type="entry name" value="Calponin-like domain"/>
    <property type="match status" value="1"/>
</dbReference>
<dbReference type="OrthoDB" id="18740at2759"/>
<organism evidence="7 8">
    <name type="scientific">Albula glossodonta</name>
    <name type="common">roundjaw bonefish</name>
    <dbReference type="NCBI Taxonomy" id="121402"/>
    <lineage>
        <taxon>Eukaryota</taxon>
        <taxon>Metazoa</taxon>
        <taxon>Chordata</taxon>
        <taxon>Craniata</taxon>
        <taxon>Vertebrata</taxon>
        <taxon>Euteleostomi</taxon>
        <taxon>Actinopterygii</taxon>
        <taxon>Neopterygii</taxon>
        <taxon>Teleostei</taxon>
        <taxon>Albuliformes</taxon>
        <taxon>Albulidae</taxon>
        <taxon>Albula</taxon>
    </lineage>
</organism>
<evidence type="ECO:0008006" key="9">
    <source>
        <dbReference type="Google" id="ProtNLM"/>
    </source>
</evidence>
<feature type="region of interest" description="Disordered" evidence="6">
    <location>
        <begin position="299"/>
        <end position="326"/>
    </location>
</feature>
<dbReference type="GO" id="GO:0005737">
    <property type="term" value="C:cytoplasm"/>
    <property type="evidence" value="ECO:0007669"/>
    <property type="project" value="TreeGrafter"/>
</dbReference>
<keyword evidence="4" id="KW-1133">Transmembrane helix</keyword>
<dbReference type="GO" id="GO:0007097">
    <property type="term" value="P:nuclear migration"/>
    <property type="evidence" value="ECO:0007669"/>
    <property type="project" value="TreeGrafter"/>
</dbReference>
<evidence type="ECO:0000256" key="5">
    <source>
        <dbReference type="ARBA" id="ARBA00023136"/>
    </source>
</evidence>
<dbReference type="Proteomes" id="UP000824540">
    <property type="component" value="Unassembled WGS sequence"/>
</dbReference>
<dbReference type="PANTHER" id="PTHR47535:SF9">
    <property type="entry name" value="CALPONIN-HOMOLOGY (CH) DOMAIN-CONTAINING PROTEIN"/>
    <property type="match status" value="1"/>
</dbReference>
<accession>A0A8T2P5T5</accession>
<keyword evidence="5" id="KW-0472">Membrane</keyword>
<evidence type="ECO:0000256" key="2">
    <source>
        <dbReference type="ARBA" id="ARBA00022692"/>
    </source>
</evidence>
<dbReference type="EMBL" id="JAFBMS010000013">
    <property type="protein sequence ID" value="KAG9347649.1"/>
    <property type="molecule type" value="Genomic_DNA"/>
</dbReference>
<evidence type="ECO:0000256" key="1">
    <source>
        <dbReference type="ARBA" id="ARBA00004370"/>
    </source>
</evidence>
<comment type="subcellular location">
    <subcellularLocation>
        <location evidence="1">Membrane</location>
    </subcellularLocation>
</comment>
<keyword evidence="2" id="KW-0812">Transmembrane</keyword>
<sequence>MTGSEHLQNCSSLVSTYQKWSKEGKALNRRQGHGRPKLIDAHGERRLARVVRSYRRATTSQGAHADPCPLPKAPTMGTLSVLGPHEEDRSCADGEHKAKEHFAPRSGGPHIEHRNLLPNTAAVVCSTEAASGSVFLPALSLHTNALSAELPSHGIASVSPAQGLKALSGDKPSVFAVPALPSPSLNVGAIVFSITHWKTLISHFDKSYQAGLGLNYEMPNLNLKLLCHVLDKLGRKPPLVVNDLFEDIKDGVMLLALLEVLSGQKLVSGRCPGTWGPFLVPASSRHRFVRALNCCEVQRRGHSHPPSPPPPLLNRPGTLRPSASRVPVPCEQGRQLRRIHWVSNIGTALKFLEGRRVSSVLCQTGPKKGIFT</sequence>
<evidence type="ECO:0000256" key="4">
    <source>
        <dbReference type="ARBA" id="ARBA00022989"/>
    </source>
</evidence>
<keyword evidence="3" id="KW-0677">Repeat</keyword>
<dbReference type="GO" id="GO:0051015">
    <property type="term" value="F:actin filament binding"/>
    <property type="evidence" value="ECO:0007669"/>
    <property type="project" value="TreeGrafter"/>
</dbReference>
<reference evidence="7" key="1">
    <citation type="thesis" date="2021" institute="BYU ScholarsArchive" country="Provo, UT, USA">
        <title>Applications of and Algorithms for Genome Assembly and Genomic Analyses with an Emphasis on Marine Teleosts.</title>
        <authorList>
            <person name="Pickett B.D."/>
        </authorList>
    </citation>
    <scope>NUCLEOTIDE SEQUENCE</scope>
    <source>
        <strain evidence="7">HI-2016</strain>
    </source>
</reference>